<dbReference type="InterPro" id="IPR002371">
    <property type="entry name" value="FlgK"/>
</dbReference>
<dbReference type="PROSITE" id="PS00588">
    <property type="entry name" value="FLAGELLA_BB_ROD"/>
    <property type="match status" value="1"/>
</dbReference>
<gene>
    <name evidence="11" type="primary">flgK</name>
    <name evidence="11" type="ORF">GCM10007935_28330</name>
</gene>
<evidence type="ECO:0000256" key="5">
    <source>
        <dbReference type="ARBA" id="ARBA00022525"/>
    </source>
</evidence>
<dbReference type="PANTHER" id="PTHR30033">
    <property type="entry name" value="FLAGELLAR HOOK-ASSOCIATED PROTEIN 1"/>
    <property type="match status" value="1"/>
</dbReference>
<feature type="domain" description="Flagellar basal body rod protein N-terminal" evidence="7">
    <location>
        <begin position="5"/>
        <end position="34"/>
    </location>
</feature>
<dbReference type="InterPro" id="IPR001444">
    <property type="entry name" value="Flag_bb_rod_N"/>
</dbReference>
<keyword evidence="5" id="KW-0964">Secreted</keyword>
<evidence type="ECO:0000259" key="10">
    <source>
        <dbReference type="Pfam" id="PF22638"/>
    </source>
</evidence>
<name>A0ABQ6C6U2_9BURK</name>
<comment type="caution">
    <text evidence="11">The sequence shown here is derived from an EMBL/GenBank/DDBJ whole genome shotgun (WGS) entry which is preliminary data.</text>
</comment>
<dbReference type="PANTHER" id="PTHR30033:SF1">
    <property type="entry name" value="FLAGELLAR HOOK-ASSOCIATED PROTEIN 1"/>
    <property type="match status" value="1"/>
</dbReference>
<evidence type="ECO:0000313" key="12">
    <source>
        <dbReference type="Proteomes" id="UP001156903"/>
    </source>
</evidence>
<dbReference type="InterPro" id="IPR053927">
    <property type="entry name" value="FlgK_helical"/>
</dbReference>
<keyword evidence="6" id="KW-0975">Bacterial flagellum</keyword>
<dbReference type="Pfam" id="PF22638">
    <property type="entry name" value="FlgK_D1"/>
    <property type="match status" value="1"/>
</dbReference>
<keyword evidence="11" id="KW-0282">Flagellum</keyword>
<feature type="domain" description="Flagellar hook-associated protein 1 D2-like" evidence="9">
    <location>
        <begin position="337"/>
        <end position="410"/>
    </location>
</feature>
<evidence type="ECO:0000256" key="2">
    <source>
        <dbReference type="ARBA" id="ARBA00004613"/>
    </source>
</evidence>
<dbReference type="SUPFAM" id="SSF64518">
    <property type="entry name" value="Phase 1 flagellin"/>
    <property type="match status" value="1"/>
</dbReference>
<dbReference type="EMBL" id="BSPB01000025">
    <property type="protein sequence ID" value="GLS15397.1"/>
    <property type="molecule type" value="Genomic_DNA"/>
</dbReference>
<keyword evidence="11" id="KW-0966">Cell projection</keyword>
<dbReference type="Pfam" id="PF00460">
    <property type="entry name" value="Flg_bb_rod"/>
    <property type="match status" value="1"/>
</dbReference>
<dbReference type="PRINTS" id="PR01005">
    <property type="entry name" value="FLGHOOKAP1"/>
</dbReference>
<evidence type="ECO:0000256" key="3">
    <source>
        <dbReference type="ARBA" id="ARBA00009677"/>
    </source>
</evidence>
<proteinExistence type="inferred from homology"/>
<evidence type="ECO:0000313" key="11">
    <source>
        <dbReference type="EMBL" id="GLS15397.1"/>
    </source>
</evidence>
<keyword evidence="11" id="KW-0969">Cilium</keyword>
<evidence type="ECO:0000259" key="7">
    <source>
        <dbReference type="Pfam" id="PF00460"/>
    </source>
</evidence>
<dbReference type="Pfam" id="PF21158">
    <property type="entry name" value="flgK_1st_1"/>
    <property type="match status" value="1"/>
</dbReference>
<evidence type="ECO:0000259" key="9">
    <source>
        <dbReference type="Pfam" id="PF21158"/>
    </source>
</evidence>
<evidence type="ECO:0000256" key="1">
    <source>
        <dbReference type="ARBA" id="ARBA00004365"/>
    </source>
</evidence>
<dbReference type="RefSeq" id="WP_284308316.1">
    <property type="nucleotide sequence ID" value="NZ_BSPB01000025.1"/>
</dbReference>
<reference evidence="12" key="1">
    <citation type="journal article" date="2019" name="Int. J. Syst. Evol. Microbiol.">
        <title>The Global Catalogue of Microorganisms (GCM) 10K type strain sequencing project: providing services to taxonomists for standard genome sequencing and annotation.</title>
        <authorList>
            <consortium name="The Broad Institute Genomics Platform"/>
            <consortium name="The Broad Institute Genome Sequencing Center for Infectious Disease"/>
            <person name="Wu L."/>
            <person name="Ma J."/>
        </authorList>
    </citation>
    <scope>NUCLEOTIDE SEQUENCE [LARGE SCALE GENOMIC DNA]</scope>
    <source>
        <strain evidence="12">NBRC 109341</strain>
    </source>
</reference>
<feature type="domain" description="Flagellar hook-associated protein FlgK helical" evidence="10">
    <location>
        <begin position="92"/>
        <end position="324"/>
    </location>
</feature>
<dbReference type="Proteomes" id="UP001156903">
    <property type="component" value="Unassembled WGS sequence"/>
</dbReference>
<comment type="subcellular location">
    <subcellularLocation>
        <location evidence="1">Bacterial flagellum</location>
    </subcellularLocation>
    <subcellularLocation>
        <location evidence="2">Secreted</location>
    </subcellularLocation>
</comment>
<dbReference type="InterPro" id="IPR010930">
    <property type="entry name" value="Flg_bb/hook_C_dom"/>
</dbReference>
<feature type="domain" description="Flagellar basal-body/hook protein C-terminal" evidence="8">
    <location>
        <begin position="595"/>
        <end position="633"/>
    </location>
</feature>
<dbReference type="Pfam" id="PF06429">
    <property type="entry name" value="Flg_bbr_C"/>
    <property type="match status" value="1"/>
</dbReference>
<comment type="similarity">
    <text evidence="3">Belongs to the flagella basal body rod proteins family.</text>
</comment>
<protein>
    <recommendedName>
        <fullName evidence="4">Flagellar hook-associated protein 1</fullName>
    </recommendedName>
</protein>
<dbReference type="InterPro" id="IPR019776">
    <property type="entry name" value="Flagellar_basal_body_rod_CS"/>
</dbReference>
<sequence length="636" mass="65893">MASVLNIATRALNTNLSTLQVIGNNIANVNTAGYSRQTANLASAGYQQLGSQYYGMGVQIDSVTRAHDVYLTREAQLTASLAAADSTRLARLQQLENLFPVGEDGLGASVNELLNAWTDVASSPTNQAARVVVLGRGEELASRLRETATQIDLLARTTSQQVTDTVTQVNRLSEDIAKINQKIIEAQGSKSSPNDLLDQRDKLVAELSQLMQVSTVAADDGTLSVFAGGSQPLVLGTKASSLAVERNTTDPSQINVVFKQSGYSMTLAPSSLGGELGGLMTFMTQDLASAQNQLGRMALVLSSTVNAQHQLGVDLQGNAGGDFFVAAAPAQGLAAVGNTGTAQIAASVADATQLQASNYEMRFDASGVTLVRLSDGTSQSFGSLPATFDGLQFEAASGSGAVGDVFLIKPYADVARNMQMAVSAADRLAAGSPVIITPASGNTGGASIENLYAVSDSANLTDPVTITFQADGSFTVTGLGPDNPAPDNPGPPASYNYTPGQPMQFNGWSLTLRGTPSAGDSFSVTATPAGGGQQNAGNANGMLALRDLTTYDGVSLSNGYGTVISDLGTRVQGAQFAATYSSSIAASAETARQSVSGVNLDEEAARLLQYQQAYQASAKLLQMAQSMFDTILQTVR</sequence>
<evidence type="ECO:0000256" key="4">
    <source>
        <dbReference type="ARBA" id="ARBA00016244"/>
    </source>
</evidence>
<keyword evidence="12" id="KW-1185">Reference proteome</keyword>
<accession>A0ABQ6C6U2</accession>
<evidence type="ECO:0000256" key="6">
    <source>
        <dbReference type="ARBA" id="ARBA00023143"/>
    </source>
</evidence>
<dbReference type="NCBIfam" id="TIGR02492">
    <property type="entry name" value="flgK_ends"/>
    <property type="match status" value="1"/>
</dbReference>
<organism evidence="11 12">
    <name type="scientific">Hydrogenophaga electricum</name>
    <dbReference type="NCBI Taxonomy" id="1230953"/>
    <lineage>
        <taxon>Bacteria</taxon>
        <taxon>Pseudomonadati</taxon>
        <taxon>Pseudomonadota</taxon>
        <taxon>Betaproteobacteria</taxon>
        <taxon>Burkholderiales</taxon>
        <taxon>Comamonadaceae</taxon>
        <taxon>Hydrogenophaga</taxon>
    </lineage>
</organism>
<dbReference type="InterPro" id="IPR049119">
    <property type="entry name" value="FlgK_D2-like"/>
</dbReference>
<evidence type="ECO:0000259" key="8">
    <source>
        <dbReference type="Pfam" id="PF06429"/>
    </source>
</evidence>